<reference evidence="1 2" key="1">
    <citation type="submission" date="2024-03" db="EMBL/GenBank/DDBJ databases">
        <title>Human intestinal bacterial collection.</title>
        <authorList>
            <person name="Pauvert C."/>
            <person name="Hitch T.C.A."/>
            <person name="Clavel T."/>
        </authorList>
    </citation>
    <scope>NUCLEOTIDE SEQUENCE [LARGE SCALE GENOMIC DNA]</scope>
    <source>
        <strain evidence="1 2">CLA-KB-H122</strain>
    </source>
</reference>
<gene>
    <name evidence="1" type="ORF">WMO46_07245</name>
</gene>
<protein>
    <submittedName>
        <fullName evidence="1">Uncharacterized protein</fullName>
    </submittedName>
</protein>
<keyword evidence="2" id="KW-1185">Reference proteome</keyword>
<sequence>MENKSICPGYVPVTIELPTELAEEFQRKNYDWSSVVELLLQEFKPGDIAETLLTLYFELTRLIVVQREEFIDNDSVLTERLFMLEKLYRALHTMSVPVVNSPNAPFDAFGQQS</sequence>
<proteinExistence type="predicted"/>
<accession>A0ABV1GWF8</accession>
<comment type="caution">
    <text evidence="1">The sequence shown here is derived from an EMBL/GenBank/DDBJ whole genome shotgun (WGS) entry which is preliminary data.</text>
</comment>
<dbReference type="EMBL" id="JBBMFL010000006">
    <property type="protein sequence ID" value="MEQ2544741.1"/>
    <property type="molecule type" value="Genomic_DNA"/>
</dbReference>
<dbReference type="RefSeq" id="WP_349094087.1">
    <property type="nucleotide sequence ID" value="NZ_JBBMFL010000006.1"/>
</dbReference>
<name>A0ABV1GWF8_9BACT</name>
<dbReference type="Proteomes" id="UP001460202">
    <property type="component" value="Unassembled WGS sequence"/>
</dbReference>
<evidence type="ECO:0000313" key="1">
    <source>
        <dbReference type="EMBL" id="MEQ2544741.1"/>
    </source>
</evidence>
<evidence type="ECO:0000313" key="2">
    <source>
        <dbReference type="Proteomes" id="UP001460202"/>
    </source>
</evidence>
<organism evidence="1 2">
    <name type="scientific">Alistipes intestinihominis</name>
    <dbReference type="NCBI Taxonomy" id="3133172"/>
    <lineage>
        <taxon>Bacteria</taxon>
        <taxon>Pseudomonadati</taxon>
        <taxon>Bacteroidota</taxon>
        <taxon>Bacteroidia</taxon>
        <taxon>Bacteroidales</taxon>
        <taxon>Rikenellaceae</taxon>
        <taxon>Alistipes</taxon>
    </lineage>
</organism>